<dbReference type="AlphaFoldDB" id="A0A1H9VHT9"/>
<keyword evidence="2" id="KW-1185">Reference proteome</keyword>
<evidence type="ECO:0000313" key="1">
    <source>
        <dbReference type="EMBL" id="SES20803.1"/>
    </source>
</evidence>
<dbReference type="STRING" id="155974.SAMN04487818_108352"/>
<reference evidence="2" key="1">
    <citation type="submission" date="2016-10" db="EMBL/GenBank/DDBJ databases">
        <authorList>
            <person name="Varghese N."/>
            <person name="Submissions S."/>
        </authorList>
    </citation>
    <scope>NUCLEOTIDE SEQUENCE [LARGE SCALE GENOMIC DNA]</scope>
    <source>
        <strain evidence="2">DSM 44260</strain>
    </source>
</reference>
<organism evidence="1 2">
    <name type="scientific">Actinokineospora terrae</name>
    <dbReference type="NCBI Taxonomy" id="155974"/>
    <lineage>
        <taxon>Bacteria</taxon>
        <taxon>Bacillati</taxon>
        <taxon>Actinomycetota</taxon>
        <taxon>Actinomycetes</taxon>
        <taxon>Pseudonocardiales</taxon>
        <taxon>Pseudonocardiaceae</taxon>
        <taxon>Actinokineospora</taxon>
    </lineage>
</organism>
<evidence type="ECO:0000313" key="2">
    <source>
        <dbReference type="Proteomes" id="UP000199051"/>
    </source>
</evidence>
<dbReference type="Proteomes" id="UP000199051">
    <property type="component" value="Unassembled WGS sequence"/>
</dbReference>
<name>A0A1H9VHT9_9PSEU</name>
<accession>A0A1H9VHT9</accession>
<gene>
    <name evidence="1" type="ORF">SAMN04487818_108352</name>
</gene>
<protein>
    <submittedName>
        <fullName evidence="1">Uncharacterized protein</fullName>
    </submittedName>
</protein>
<proteinExistence type="predicted"/>
<sequence>MGKRNNDNSDDKDQMFRFVDADARYHEGVARFEEDLRELGVHVENPDDPR</sequence>
<dbReference type="EMBL" id="FOGI01000008">
    <property type="protein sequence ID" value="SES20803.1"/>
    <property type="molecule type" value="Genomic_DNA"/>
</dbReference>
<dbReference type="RefSeq" id="WP_177215669.1">
    <property type="nucleotide sequence ID" value="NZ_FOGI01000008.1"/>
</dbReference>